<accession>A0ABQ5FHN7</accession>
<comment type="caution">
    <text evidence="1">The sequence shown here is derived from an EMBL/GenBank/DDBJ whole genome shotgun (WGS) entry which is preliminary data.</text>
</comment>
<evidence type="ECO:0000313" key="2">
    <source>
        <dbReference type="Proteomes" id="UP001151760"/>
    </source>
</evidence>
<reference evidence="1" key="2">
    <citation type="submission" date="2022-01" db="EMBL/GenBank/DDBJ databases">
        <authorList>
            <person name="Yamashiro T."/>
            <person name="Shiraishi A."/>
            <person name="Satake H."/>
            <person name="Nakayama K."/>
        </authorList>
    </citation>
    <scope>NUCLEOTIDE SEQUENCE</scope>
</reference>
<sequence length="112" mass="12899">MIQPEPEGSTQGYPLDIVEVLRYDTKGEKVDPHIFEGTNKDGNREFRYSDIVRTSRSDEVLKLKNFEKDASLQLSSCQIKKGMSMSVPKSQVSQDDKDYKMAKRDYAWLMIS</sequence>
<protein>
    <submittedName>
        <fullName evidence="1">Uncharacterized protein</fullName>
    </submittedName>
</protein>
<keyword evidence="2" id="KW-1185">Reference proteome</keyword>
<dbReference type="EMBL" id="BQNB010017409">
    <property type="protein sequence ID" value="GJT62831.1"/>
    <property type="molecule type" value="Genomic_DNA"/>
</dbReference>
<name>A0ABQ5FHN7_9ASTR</name>
<reference evidence="1" key="1">
    <citation type="journal article" date="2022" name="Int. J. Mol. Sci.">
        <title>Draft Genome of Tanacetum Coccineum: Genomic Comparison of Closely Related Tanacetum-Family Plants.</title>
        <authorList>
            <person name="Yamashiro T."/>
            <person name="Shiraishi A."/>
            <person name="Nakayama K."/>
            <person name="Satake H."/>
        </authorList>
    </citation>
    <scope>NUCLEOTIDE SEQUENCE</scope>
</reference>
<proteinExistence type="predicted"/>
<organism evidence="1 2">
    <name type="scientific">Tanacetum coccineum</name>
    <dbReference type="NCBI Taxonomy" id="301880"/>
    <lineage>
        <taxon>Eukaryota</taxon>
        <taxon>Viridiplantae</taxon>
        <taxon>Streptophyta</taxon>
        <taxon>Embryophyta</taxon>
        <taxon>Tracheophyta</taxon>
        <taxon>Spermatophyta</taxon>
        <taxon>Magnoliopsida</taxon>
        <taxon>eudicotyledons</taxon>
        <taxon>Gunneridae</taxon>
        <taxon>Pentapetalae</taxon>
        <taxon>asterids</taxon>
        <taxon>campanulids</taxon>
        <taxon>Asterales</taxon>
        <taxon>Asteraceae</taxon>
        <taxon>Asteroideae</taxon>
        <taxon>Anthemideae</taxon>
        <taxon>Anthemidinae</taxon>
        <taxon>Tanacetum</taxon>
    </lineage>
</organism>
<dbReference type="Proteomes" id="UP001151760">
    <property type="component" value="Unassembled WGS sequence"/>
</dbReference>
<evidence type="ECO:0000313" key="1">
    <source>
        <dbReference type="EMBL" id="GJT62831.1"/>
    </source>
</evidence>
<gene>
    <name evidence="1" type="ORF">Tco_1006364</name>
</gene>